<feature type="region of interest" description="Disordered" evidence="1">
    <location>
        <begin position="302"/>
        <end position="334"/>
    </location>
</feature>
<accession>A0A927H793</accession>
<dbReference type="Proteomes" id="UP000632125">
    <property type="component" value="Unassembled WGS sequence"/>
</dbReference>
<evidence type="ECO:0000256" key="1">
    <source>
        <dbReference type="SAM" id="MobiDB-lite"/>
    </source>
</evidence>
<feature type="compositionally biased region" description="Pro residues" evidence="1">
    <location>
        <begin position="321"/>
        <end position="333"/>
    </location>
</feature>
<reference evidence="2" key="1">
    <citation type="submission" date="2020-09" db="EMBL/GenBank/DDBJ databases">
        <title>A novel bacterium of genus Paenibacillus, isolated from South China Sea.</title>
        <authorList>
            <person name="Huang H."/>
            <person name="Mo K."/>
            <person name="Hu Y."/>
        </authorList>
    </citation>
    <scope>NUCLEOTIDE SEQUENCE</scope>
    <source>
        <strain evidence="2">IB182493</strain>
    </source>
</reference>
<dbReference type="EMBL" id="JACXIY010000014">
    <property type="protein sequence ID" value="MBD2869359.1"/>
    <property type="molecule type" value="Genomic_DNA"/>
</dbReference>
<dbReference type="AlphaFoldDB" id="A0A927H793"/>
<evidence type="ECO:0000313" key="2">
    <source>
        <dbReference type="EMBL" id="MBD2869359.1"/>
    </source>
</evidence>
<dbReference type="RefSeq" id="WP_190861383.1">
    <property type="nucleotide sequence ID" value="NZ_JACXIY010000014.1"/>
</dbReference>
<evidence type="ECO:0000313" key="3">
    <source>
        <dbReference type="Proteomes" id="UP000632125"/>
    </source>
</evidence>
<feature type="compositionally biased region" description="Basic and acidic residues" evidence="1">
    <location>
        <begin position="307"/>
        <end position="316"/>
    </location>
</feature>
<gene>
    <name evidence="2" type="ORF">IDH41_12290</name>
</gene>
<comment type="caution">
    <text evidence="2">The sequence shown here is derived from an EMBL/GenBank/DDBJ whole genome shotgun (WGS) entry which is preliminary data.</text>
</comment>
<protein>
    <submittedName>
        <fullName evidence="2">DUF3895 domain-containing protein</fullName>
    </submittedName>
</protein>
<proteinExistence type="predicted"/>
<sequence>MKYELTMEQRDRLLGQLTEEQRRFVHHELVRGRRTLFARQLARKKVQFIPEDARFEDIEAFIEEWDYVGFTDSGEVSPLTKCECGRSLRYQHQVLHLPTNTMRYFGIEHLQLHTGIDAKTIAAIMKGFDVLDAEMNELLCKLRDGWSLGQHLFLPLPEELEVPPDIRAHLDAGLPLLDRQVLRLRGRLRELDQANRRKRIEAAIAYVDKPDAHDGWPSDNDVPAAVEGQEAPGIGEADGRQGAFDFGGDPDGQVAFDFGGDPDGQVAFDFGGDAGGQVAFDFGGDAGGKAAFGVGGNAASQGAFPFDEPKPAKQDDAFGMPKPPPGAFAPPEPGVYAGGNVATAGSDPFHLPAAARRVVDDALPYGRISTRAVSEFILEQKLSPDIRMSTGKPSIYIAVAAYLDKLAAFGKCELVTASAEDRVYAPR</sequence>
<organism evidence="2 3">
    <name type="scientific">Paenibacillus arenilitoris</name>
    <dbReference type="NCBI Taxonomy" id="2772299"/>
    <lineage>
        <taxon>Bacteria</taxon>
        <taxon>Bacillati</taxon>
        <taxon>Bacillota</taxon>
        <taxon>Bacilli</taxon>
        <taxon>Bacillales</taxon>
        <taxon>Paenibacillaceae</taxon>
        <taxon>Paenibacillus</taxon>
    </lineage>
</organism>
<keyword evidence="3" id="KW-1185">Reference proteome</keyword>
<name>A0A927H793_9BACL</name>